<accession>A0A848DMP0</accession>
<feature type="transmembrane region" description="Helical" evidence="1">
    <location>
        <begin position="20"/>
        <end position="38"/>
    </location>
</feature>
<gene>
    <name evidence="2" type="ORF">HF519_20790</name>
</gene>
<comment type="caution">
    <text evidence="2">The sequence shown here is derived from an EMBL/GenBank/DDBJ whole genome shotgun (WGS) entry which is preliminary data.</text>
</comment>
<organism evidence="2 3">
    <name type="scientific">Pseudonocardia bannensis</name>
    <dbReference type="NCBI Taxonomy" id="630973"/>
    <lineage>
        <taxon>Bacteria</taxon>
        <taxon>Bacillati</taxon>
        <taxon>Actinomycetota</taxon>
        <taxon>Actinomycetes</taxon>
        <taxon>Pseudonocardiales</taxon>
        <taxon>Pseudonocardiaceae</taxon>
        <taxon>Pseudonocardia</taxon>
    </lineage>
</organism>
<feature type="transmembrane region" description="Helical" evidence="1">
    <location>
        <begin position="45"/>
        <end position="66"/>
    </location>
</feature>
<sequence>MSTLITAAGHLAAGGAAPDLQLLVILFPLFAALVTALADTCRTAAGMLVVLGAGQLGMHVLMEVLAHSHPGAVVVTTGVGVTTMLAMHAVATLVTAAMIRDADHVLLTVFAALRRALPRRITPPPADRPLRTLPVPAPAVVGHTARVPISGLARRGPPVWA</sequence>
<keyword evidence="1" id="KW-0812">Transmembrane</keyword>
<name>A0A848DMP0_9PSEU</name>
<evidence type="ECO:0000313" key="3">
    <source>
        <dbReference type="Proteomes" id="UP000586918"/>
    </source>
</evidence>
<keyword evidence="1" id="KW-1133">Transmembrane helix</keyword>
<protein>
    <submittedName>
        <fullName evidence="2">Uncharacterized protein</fullName>
    </submittedName>
</protein>
<dbReference type="EMBL" id="JAAXKZ010000089">
    <property type="protein sequence ID" value="NMH93968.1"/>
    <property type="molecule type" value="Genomic_DNA"/>
</dbReference>
<proteinExistence type="predicted"/>
<reference evidence="2 3" key="1">
    <citation type="submission" date="2020-04" db="EMBL/GenBank/DDBJ databases">
        <authorList>
            <person name="Klaysubun C."/>
            <person name="Duangmal K."/>
            <person name="Lipun K."/>
        </authorList>
    </citation>
    <scope>NUCLEOTIDE SEQUENCE [LARGE SCALE GENOMIC DNA]</scope>
    <source>
        <strain evidence="2 3">DSM 45300</strain>
    </source>
</reference>
<keyword evidence="1" id="KW-0472">Membrane</keyword>
<dbReference type="Proteomes" id="UP000586918">
    <property type="component" value="Unassembled WGS sequence"/>
</dbReference>
<evidence type="ECO:0000313" key="2">
    <source>
        <dbReference type="EMBL" id="NMH93968.1"/>
    </source>
</evidence>
<keyword evidence="3" id="KW-1185">Reference proteome</keyword>
<feature type="transmembrane region" description="Helical" evidence="1">
    <location>
        <begin position="72"/>
        <end position="99"/>
    </location>
</feature>
<dbReference type="AlphaFoldDB" id="A0A848DMP0"/>
<dbReference type="RefSeq" id="WP_169414661.1">
    <property type="nucleotide sequence ID" value="NZ_JAAXKZ010000089.1"/>
</dbReference>
<evidence type="ECO:0000256" key="1">
    <source>
        <dbReference type="SAM" id="Phobius"/>
    </source>
</evidence>